<sequence length="124" mass="14257">MIYDAFIIAENSPEKRVKWTRISVPFRNFPVVPSFVLRIEARYMGRHRKSCRPCSAISQTCLVRHYSINASGTPPKTHFDDGDLMLRFEVIHCSVPHVPPSAFFLDIELYPRKRGINAASLRPI</sequence>
<gene>
    <name evidence="1" type="ORF">GALMADRAFT_1034426</name>
</gene>
<reference evidence="2" key="1">
    <citation type="journal article" date="2014" name="Proc. Natl. Acad. Sci. U.S.A.">
        <title>Extensive sampling of basidiomycete genomes demonstrates inadequacy of the white-rot/brown-rot paradigm for wood decay fungi.</title>
        <authorList>
            <person name="Riley R."/>
            <person name="Salamov A.A."/>
            <person name="Brown D.W."/>
            <person name="Nagy L.G."/>
            <person name="Floudas D."/>
            <person name="Held B.W."/>
            <person name="Levasseur A."/>
            <person name="Lombard V."/>
            <person name="Morin E."/>
            <person name="Otillar R."/>
            <person name="Lindquist E.A."/>
            <person name="Sun H."/>
            <person name="LaButti K.M."/>
            <person name="Schmutz J."/>
            <person name="Jabbour D."/>
            <person name="Luo H."/>
            <person name="Baker S.E."/>
            <person name="Pisabarro A.G."/>
            <person name="Walton J.D."/>
            <person name="Blanchette R.A."/>
            <person name="Henrissat B."/>
            <person name="Martin F."/>
            <person name="Cullen D."/>
            <person name="Hibbett D.S."/>
            <person name="Grigoriev I.V."/>
        </authorList>
    </citation>
    <scope>NUCLEOTIDE SEQUENCE [LARGE SCALE GENOMIC DNA]</scope>
    <source>
        <strain evidence="2">CBS 339.88</strain>
    </source>
</reference>
<evidence type="ECO:0000313" key="1">
    <source>
        <dbReference type="EMBL" id="KDR68535.1"/>
    </source>
</evidence>
<proteinExistence type="predicted"/>
<protein>
    <submittedName>
        <fullName evidence="1">Uncharacterized protein</fullName>
    </submittedName>
</protein>
<organism evidence="1 2">
    <name type="scientific">Galerina marginata (strain CBS 339.88)</name>
    <dbReference type="NCBI Taxonomy" id="685588"/>
    <lineage>
        <taxon>Eukaryota</taxon>
        <taxon>Fungi</taxon>
        <taxon>Dikarya</taxon>
        <taxon>Basidiomycota</taxon>
        <taxon>Agaricomycotina</taxon>
        <taxon>Agaricomycetes</taxon>
        <taxon>Agaricomycetidae</taxon>
        <taxon>Agaricales</taxon>
        <taxon>Agaricineae</taxon>
        <taxon>Strophariaceae</taxon>
        <taxon>Galerina</taxon>
    </lineage>
</organism>
<accession>A0A067SC87</accession>
<dbReference type="HOGENOM" id="CLU_2004104_0_0_1"/>
<evidence type="ECO:0000313" key="2">
    <source>
        <dbReference type="Proteomes" id="UP000027222"/>
    </source>
</evidence>
<keyword evidence="2" id="KW-1185">Reference proteome</keyword>
<name>A0A067SC87_GALM3</name>
<dbReference type="EMBL" id="KL142407">
    <property type="protein sequence ID" value="KDR68535.1"/>
    <property type="molecule type" value="Genomic_DNA"/>
</dbReference>
<dbReference type="AlphaFoldDB" id="A0A067SC87"/>
<dbReference type="Proteomes" id="UP000027222">
    <property type="component" value="Unassembled WGS sequence"/>
</dbReference>